<dbReference type="InterPro" id="IPR008928">
    <property type="entry name" value="6-hairpin_glycosidase_sf"/>
</dbReference>
<dbReference type="GO" id="GO:0005975">
    <property type="term" value="P:carbohydrate metabolic process"/>
    <property type="evidence" value="ECO:0007669"/>
    <property type="project" value="InterPro"/>
</dbReference>
<gene>
    <name evidence="8" type="ORF">EAV92_14695</name>
</gene>
<dbReference type="InterPro" id="IPR035398">
    <property type="entry name" value="Bac_rhamnosid_C"/>
</dbReference>
<dbReference type="SUPFAM" id="SSF48208">
    <property type="entry name" value="Six-hairpin glycosidases"/>
    <property type="match status" value="1"/>
</dbReference>
<evidence type="ECO:0000256" key="1">
    <source>
        <dbReference type="ARBA" id="ARBA00001445"/>
    </source>
</evidence>
<dbReference type="InterPro" id="IPR008902">
    <property type="entry name" value="Rhamnosid_concanavalin"/>
</dbReference>
<dbReference type="Gene3D" id="2.60.120.260">
    <property type="entry name" value="Galactose-binding domain-like"/>
    <property type="match status" value="2"/>
</dbReference>
<evidence type="ECO:0000256" key="2">
    <source>
        <dbReference type="ARBA" id="ARBA00012652"/>
    </source>
</evidence>
<keyword evidence="3" id="KW-0378">Hydrolase</keyword>
<evidence type="ECO:0000259" key="6">
    <source>
        <dbReference type="Pfam" id="PF17389"/>
    </source>
</evidence>
<dbReference type="Gene3D" id="1.50.10.10">
    <property type="match status" value="1"/>
</dbReference>
<dbReference type="Proteomes" id="UP000269097">
    <property type="component" value="Chromosome"/>
</dbReference>
<sequence>MLHKENDPPPEGAFSHPEHLRNRHAYFRKTFDLETLPKRAMLRISADDYYKLYVNGRFVGQGPAQGYPFHYPFNEWDLTGFLIGGRNAIAVHAYYQGLVNRAYNSGDLRMGMIAELRTEQGLLLVSDPTWKFRRAEQFKSSGTVGYDTQFLENIDQRLCLPNWQAPSFADETWGFAAVKRDADYVLVPQSTPALSVYRKAPASVHQVADGHYRIDFGEEVTGQFEMKARGEPGQQVELFYGEELESDGQRVKYEMRCNCRYAETWTLSGGDDTLEPFEYKAFRYVEVIGPASAIRPDSFAAIVRHYPLDEEACVFESEDTLLQRIWDISKLGVQLCAQENYVDCPSREKGQYLGDNTVIGHTHLYIRGDSRLFKKAIRDFALSAQVCQGLLAVAPGNYMQEIADFSLQWPMQLLNYYQYSGDIEFLREMHPVAEGVLSYFRKYAREDGLLENVREKWNLVDWPENLRDGYDFPLTRPVGDGCHNVINALYLGCIQTVQAIRDILGIAYVDVLPALKESFLAAFYRPIAKSFADSTESDHASLHANIFPLLFGIAPAESVDAIVSLIERKRLSCGVYMSYFLLKALAAHGRTRLVYELITCEDERSWANMVREGATSCFEAWGKEQKWNTSLCHGWASAPIPLLIEEVIGLKPIQPGWSEIRFAPDIPEGMKDFRLRFQTPNGTIQVEYTQGKLLLQTPEGIPVIHVQ</sequence>
<evidence type="ECO:0000259" key="5">
    <source>
        <dbReference type="Pfam" id="PF08531"/>
    </source>
</evidence>
<protein>
    <recommendedName>
        <fullName evidence="2">alpha-L-rhamnosidase</fullName>
        <ecNumber evidence="2">3.2.1.40</ecNumber>
    </recommendedName>
</protein>
<dbReference type="KEGG" id="coh:EAV92_14695"/>
<dbReference type="Pfam" id="PF17390">
    <property type="entry name" value="Bac_rhamnosid_C"/>
    <property type="match status" value="1"/>
</dbReference>
<dbReference type="AlphaFoldDB" id="A0A3G3K5D9"/>
<dbReference type="InterPro" id="IPR035396">
    <property type="entry name" value="Bac_rhamnosid6H"/>
</dbReference>
<evidence type="ECO:0000259" key="7">
    <source>
        <dbReference type="Pfam" id="PF17390"/>
    </source>
</evidence>
<evidence type="ECO:0000256" key="3">
    <source>
        <dbReference type="ARBA" id="ARBA00022801"/>
    </source>
</evidence>
<dbReference type="InterPro" id="IPR016007">
    <property type="entry name" value="Alpha_rhamnosid"/>
</dbReference>
<keyword evidence="9" id="KW-1185">Reference proteome</keyword>
<dbReference type="InterPro" id="IPR012341">
    <property type="entry name" value="6hp_glycosidase-like_sf"/>
</dbReference>
<evidence type="ECO:0000313" key="9">
    <source>
        <dbReference type="Proteomes" id="UP000269097"/>
    </source>
</evidence>
<feature type="domain" description="Alpha-L-rhamnosidase six-hairpin glycosidase" evidence="6">
    <location>
        <begin position="311"/>
        <end position="646"/>
    </location>
</feature>
<proteinExistence type="predicted"/>
<accession>A0A3G3K5D9</accession>
<name>A0A3G3K5D9_9BACL</name>
<dbReference type="Gene3D" id="2.60.420.10">
    <property type="entry name" value="Maltose phosphorylase, domain 3"/>
    <property type="match status" value="1"/>
</dbReference>
<feature type="domain" description="Alpha-L-rhamnosidase concanavalin-like" evidence="4">
    <location>
        <begin position="206"/>
        <end position="303"/>
    </location>
</feature>
<dbReference type="Pfam" id="PF05592">
    <property type="entry name" value="Bac_rhamnosid"/>
    <property type="match status" value="1"/>
</dbReference>
<dbReference type="EMBL" id="CP033433">
    <property type="protein sequence ID" value="AYQ75662.1"/>
    <property type="molecule type" value="Genomic_DNA"/>
</dbReference>
<dbReference type="Pfam" id="PF08531">
    <property type="entry name" value="Bac_rhamnosid_N"/>
    <property type="match status" value="1"/>
</dbReference>
<evidence type="ECO:0000313" key="8">
    <source>
        <dbReference type="EMBL" id="AYQ75662.1"/>
    </source>
</evidence>
<dbReference type="PANTHER" id="PTHR33307:SF6">
    <property type="entry name" value="ALPHA-RHAMNOSIDASE (EUROFUNG)-RELATED"/>
    <property type="match status" value="1"/>
</dbReference>
<dbReference type="GO" id="GO:0030596">
    <property type="term" value="F:alpha-L-rhamnosidase activity"/>
    <property type="evidence" value="ECO:0007669"/>
    <property type="project" value="UniProtKB-EC"/>
</dbReference>
<dbReference type="InterPro" id="IPR008979">
    <property type="entry name" value="Galactose-bd-like_sf"/>
</dbReference>
<comment type="catalytic activity">
    <reaction evidence="1">
        <text>Hydrolysis of terminal non-reducing alpha-L-rhamnose residues in alpha-L-rhamnosides.</text>
        <dbReference type="EC" id="3.2.1.40"/>
    </reaction>
</comment>
<feature type="domain" description="Alpha-L-rhamnosidase C-terminal" evidence="7">
    <location>
        <begin position="649"/>
        <end position="691"/>
    </location>
</feature>
<dbReference type="SUPFAM" id="SSF49785">
    <property type="entry name" value="Galactose-binding domain-like"/>
    <property type="match status" value="1"/>
</dbReference>
<dbReference type="InterPro" id="IPR013737">
    <property type="entry name" value="Bac_rhamnosid_N"/>
</dbReference>
<evidence type="ECO:0000259" key="4">
    <source>
        <dbReference type="Pfam" id="PF05592"/>
    </source>
</evidence>
<reference evidence="8 9" key="1">
    <citation type="submission" date="2018-10" db="EMBL/GenBank/DDBJ databases">
        <title>Genome Sequence of Cohnella sp.</title>
        <authorList>
            <person name="Srinivasan S."/>
            <person name="Kim M.K."/>
        </authorList>
    </citation>
    <scope>NUCLEOTIDE SEQUENCE [LARGE SCALE GENOMIC DNA]</scope>
    <source>
        <strain evidence="8 9">18JY8-7</strain>
    </source>
</reference>
<dbReference type="EC" id="3.2.1.40" evidence="2"/>
<organism evidence="8 9">
    <name type="scientific">Cohnella candidum</name>
    <dbReference type="NCBI Taxonomy" id="2674991"/>
    <lineage>
        <taxon>Bacteria</taxon>
        <taxon>Bacillati</taxon>
        <taxon>Bacillota</taxon>
        <taxon>Bacilli</taxon>
        <taxon>Bacillales</taxon>
        <taxon>Paenibacillaceae</taxon>
        <taxon>Cohnella</taxon>
    </lineage>
</organism>
<feature type="domain" description="Bacterial alpha-L-rhamnosidase N-terminal" evidence="5">
    <location>
        <begin position="37"/>
        <end position="195"/>
    </location>
</feature>
<dbReference type="Pfam" id="PF17389">
    <property type="entry name" value="Bac_rhamnosid6H"/>
    <property type="match status" value="1"/>
</dbReference>
<dbReference type="PANTHER" id="PTHR33307">
    <property type="entry name" value="ALPHA-RHAMNOSIDASE (EUROFUNG)"/>
    <property type="match status" value="1"/>
</dbReference>